<reference evidence="1" key="1">
    <citation type="submission" date="2020-12" db="EMBL/GenBank/DDBJ databases">
        <title>Metabolic potential, ecology and presence of endohyphal bacteria is reflected in genomic diversity of Mucoromycotina.</title>
        <authorList>
            <person name="Muszewska A."/>
            <person name="Okrasinska A."/>
            <person name="Steczkiewicz K."/>
            <person name="Drgas O."/>
            <person name="Orlowska M."/>
            <person name="Perlinska-Lenart U."/>
            <person name="Aleksandrzak-Piekarczyk T."/>
            <person name="Szatraj K."/>
            <person name="Zielenkiewicz U."/>
            <person name="Pilsyk S."/>
            <person name="Malc E."/>
            <person name="Mieczkowski P."/>
            <person name="Kruszewska J.S."/>
            <person name="Biernat P."/>
            <person name="Pawlowska J."/>
        </authorList>
    </citation>
    <scope>NUCLEOTIDE SEQUENCE</scope>
    <source>
        <strain evidence="1">WA0000051536</strain>
    </source>
</reference>
<dbReference type="AlphaFoldDB" id="A0A8H7PJX9"/>
<keyword evidence="2" id="KW-1185">Reference proteome</keyword>
<name>A0A8H7PJX9_9FUNG</name>
<gene>
    <name evidence="1" type="ORF">INT44_007856</name>
</gene>
<accession>A0A8H7PJX9</accession>
<dbReference type="Proteomes" id="UP000612746">
    <property type="component" value="Unassembled WGS sequence"/>
</dbReference>
<dbReference type="EMBL" id="JAEPRA010000015">
    <property type="protein sequence ID" value="KAG2175368.1"/>
    <property type="molecule type" value="Genomic_DNA"/>
</dbReference>
<comment type="caution">
    <text evidence="1">The sequence shown here is derived from an EMBL/GenBank/DDBJ whole genome shotgun (WGS) entry which is preliminary data.</text>
</comment>
<evidence type="ECO:0000313" key="1">
    <source>
        <dbReference type="EMBL" id="KAG2175368.1"/>
    </source>
</evidence>
<proteinExistence type="predicted"/>
<evidence type="ECO:0000313" key="2">
    <source>
        <dbReference type="Proteomes" id="UP000612746"/>
    </source>
</evidence>
<sequence length="77" mass="8539">MLDSVSELDICADVDPTIEFSIKSSLPVPFLFCIGPRTTVWLLALAQRLLDEPLSATKAVRALLQRPPGDIHWEAYS</sequence>
<protein>
    <submittedName>
        <fullName evidence="1">Uncharacterized protein</fullName>
    </submittedName>
</protein>
<organism evidence="1 2">
    <name type="scientific">Umbelopsis vinacea</name>
    <dbReference type="NCBI Taxonomy" id="44442"/>
    <lineage>
        <taxon>Eukaryota</taxon>
        <taxon>Fungi</taxon>
        <taxon>Fungi incertae sedis</taxon>
        <taxon>Mucoromycota</taxon>
        <taxon>Mucoromycotina</taxon>
        <taxon>Umbelopsidomycetes</taxon>
        <taxon>Umbelopsidales</taxon>
        <taxon>Umbelopsidaceae</taxon>
        <taxon>Umbelopsis</taxon>
    </lineage>
</organism>